<feature type="domain" description="Thiamine phosphate synthase/TenI" evidence="10">
    <location>
        <begin position="198"/>
        <end position="227"/>
    </location>
</feature>
<dbReference type="AlphaFoldDB" id="A0A7Y4P637"/>
<dbReference type="InterPro" id="IPR036206">
    <property type="entry name" value="ThiamineP_synth_sf"/>
</dbReference>
<dbReference type="SUPFAM" id="SSF51391">
    <property type="entry name" value="Thiamin phosphate synthase"/>
    <property type="match status" value="1"/>
</dbReference>
<feature type="binding site" evidence="9">
    <location>
        <begin position="224"/>
        <end position="225"/>
    </location>
    <ligand>
        <name>2-[(2R,5Z)-2-carboxy-4-methylthiazol-5(2H)-ylidene]ethyl phosphate</name>
        <dbReference type="ChEBI" id="CHEBI:62899"/>
    </ligand>
</feature>
<organism evidence="11 12">
    <name type="scientific">Pelistega europaea</name>
    <dbReference type="NCBI Taxonomy" id="106147"/>
    <lineage>
        <taxon>Bacteria</taxon>
        <taxon>Pseudomonadati</taxon>
        <taxon>Pseudomonadota</taxon>
        <taxon>Betaproteobacteria</taxon>
        <taxon>Burkholderiales</taxon>
        <taxon>Alcaligenaceae</taxon>
        <taxon>Pelistega</taxon>
    </lineage>
</organism>
<dbReference type="GO" id="GO:0005737">
    <property type="term" value="C:cytoplasm"/>
    <property type="evidence" value="ECO:0007669"/>
    <property type="project" value="TreeGrafter"/>
</dbReference>
<dbReference type="GO" id="GO:0009228">
    <property type="term" value="P:thiamine biosynthetic process"/>
    <property type="evidence" value="ECO:0007669"/>
    <property type="project" value="UniProtKB-KW"/>
</dbReference>
<sequence>MTIATRFPTGLYGITPDWSDFDRLYHAIEQACAAGLPILQWRRKHTPFELACEQARRVALCCQHHGTLFVVNDDWRLALEVGADAVHLGRDDGDIQEAKADIAAASKHLLIGVSCYNQIELAQQAIANEVDYFAFGAVFPSTVKPDAVHAPLHLFEEAKQLLTASLSPQLPNSMLNASDTTATVDSLDMILTPPTRPTIVGIGGITLSNAKQVIDAGADSIAVISGLFETADIYQTCKDFMTLFATKH</sequence>
<dbReference type="GO" id="GO:0009229">
    <property type="term" value="P:thiamine diphosphate biosynthetic process"/>
    <property type="evidence" value="ECO:0007669"/>
    <property type="project" value="UniProtKB-UniRule"/>
</dbReference>
<comment type="pathway">
    <text evidence="1 9">Cofactor biosynthesis; thiamine diphosphate biosynthesis; thiamine phosphate from 4-amino-2-methyl-5-diphosphomethylpyrimidine and 4-methyl-5-(2-phosphoethyl)-thiazole: step 1/1.</text>
</comment>
<keyword evidence="3 9" id="KW-0479">Metal-binding</keyword>
<comment type="catalytic activity">
    <reaction evidence="6 9">
        <text>4-methyl-5-(2-phosphooxyethyl)-thiazole + 4-amino-2-methyl-5-(diphosphooxymethyl)pyrimidine + H(+) = thiamine phosphate + diphosphate</text>
        <dbReference type="Rhea" id="RHEA:22328"/>
        <dbReference type="ChEBI" id="CHEBI:15378"/>
        <dbReference type="ChEBI" id="CHEBI:33019"/>
        <dbReference type="ChEBI" id="CHEBI:37575"/>
        <dbReference type="ChEBI" id="CHEBI:57841"/>
        <dbReference type="ChEBI" id="CHEBI:58296"/>
        <dbReference type="EC" id="2.5.1.3"/>
    </reaction>
</comment>
<keyword evidence="5 9" id="KW-0784">Thiamine biosynthesis</keyword>
<evidence type="ECO:0000256" key="9">
    <source>
        <dbReference type="HAMAP-Rule" id="MF_00097"/>
    </source>
</evidence>
<dbReference type="InterPro" id="IPR022998">
    <property type="entry name" value="ThiamineP_synth_TenI"/>
</dbReference>
<feature type="binding site" evidence="9">
    <location>
        <position position="72"/>
    </location>
    <ligand>
        <name>4-amino-2-methyl-5-(diphosphooxymethyl)pyrimidine</name>
        <dbReference type="ChEBI" id="CHEBI:57841"/>
    </ligand>
</feature>
<evidence type="ECO:0000256" key="6">
    <source>
        <dbReference type="ARBA" id="ARBA00047334"/>
    </source>
</evidence>
<comment type="catalytic activity">
    <reaction evidence="7 9">
        <text>2-(2-carboxy-4-methylthiazol-5-yl)ethyl phosphate + 4-amino-2-methyl-5-(diphosphooxymethyl)pyrimidine + 2 H(+) = thiamine phosphate + CO2 + diphosphate</text>
        <dbReference type="Rhea" id="RHEA:47848"/>
        <dbReference type="ChEBI" id="CHEBI:15378"/>
        <dbReference type="ChEBI" id="CHEBI:16526"/>
        <dbReference type="ChEBI" id="CHEBI:33019"/>
        <dbReference type="ChEBI" id="CHEBI:37575"/>
        <dbReference type="ChEBI" id="CHEBI:57841"/>
        <dbReference type="ChEBI" id="CHEBI:62890"/>
        <dbReference type="EC" id="2.5.1.3"/>
    </reaction>
</comment>
<comment type="caution">
    <text evidence="9">Lacks conserved residue(s) required for the propagation of feature annotation.</text>
</comment>
<dbReference type="InterPro" id="IPR034291">
    <property type="entry name" value="TMP_synthase"/>
</dbReference>
<evidence type="ECO:0000313" key="11">
    <source>
        <dbReference type="EMBL" id="NOL50413.1"/>
    </source>
</evidence>
<proteinExistence type="inferred from homology"/>
<dbReference type="InterPro" id="IPR013785">
    <property type="entry name" value="Aldolase_TIM"/>
</dbReference>
<dbReference type="PANTHER" id="PTHR20857">
    <property type="entry name" value="THIAMINE-PHOSPHATE PYROPHOSPHORYLASE"/>
    <property type="match status" value="1"/>
</dbReference>
<feature type="binding site" evidence="9">
    <location>
        <position position="204"/>
    </location>
    <ligand>
        <name>2-[(2R,5Z)-2-carboxy-4-methylthiazol-5(2H)-ylidene]ethyl phosphate</name>
        <dbReference type="ChEBI" id="CHEBI:62899"/>
    </ligand>
</feature>
<dbReference type="EC" id="2.5.1.3" evidence="9"/>
<keyword evidence="2 9" id="KW-0808">Transferase</keyword>
<dbReference type="Gene3D" id="3.20.20.70">
    <property type="entry name" value="Aldolase class I"/>
    <property type="match status" value="1"/>
</dbReference>
<feature type="domain" description="Thiamine phosphate synthase/TenI" evidence="10">
    <location>
        <begin position="11"/>
        <end position="162"/>
    </location>
</feature>
<gene>
    <name evidence="9" type="primary">thiE</name>
    <name evidence="11" type="ORF">HKX40_09760</name>
</gene>
<reference evidence="11 12" key="1">
    <citation type="submission" date="2020-05" db="EMBL/GenBank/DDBJ databases">
        <authorList>
            <person name="Niu N."/>
        </authorList>
    </citation>
    <scope>NUCLEOTIDE SEQUENCE [LARGE SCALE GENOMIC DNA]</scope>
    <source>
        <strain evidence="11 12">LMG10982</strain>
    </source>
</reference>
<comment type="cofactor">
    <cofactor evidence="9">
        <name>Mg(2+)</name>
        <dbReference type="ChEBI" id="CHEBI:18420"/>
    </cofactor>
    <text evidence="9">Binds 1 Mg(2+) ion per subunit.</text>
</comment>
<evidence type="ECO:0000256" key="5">
    <source>
        <dbReference type="ARBA" id="ARBA00022977"/>
    </source>
</evidence>
<dbReference type="HAMAP" id="MF_00097">
    <property type="entry name" value="TMP_synthase"/>
    <property type="match status" value="1"/>
</dbReference>
<evidence type="ECO:0000256" key="1">
    <source>
        <dbReference type="ARBA" id="ARBA00005165"/>
    </source>
</evidence>
<evidence type="ECO:0000256" key="3">
    <source>
        <dbReference type="ARBA" id="ARBA00022723"/>
    </source>
</evidence>
<comment type="similarity">
    <text evidence="9">Belongs to the thiamine-phosphate synthase family.</text>
</comment>
<feature type="binding site" evidence="9">
    <location>
        <begin position="40"/>
        <end position="44"/>
    </location>
    <ligand>
        <name>4-amino-2-methyl-5-(diphosphooxymethyl)pyrimidine</name>
        <dbReference type="ChEBI" id="CHEBI:57841"/>
    </ligand>
</feature>
<evidence type="ECO:0000259" key="10">
    <source>
        <dbReference type="Pfam" id="PF02581"/>
    </source>
</evidence>
<comment type="function">
    <text evidence="9">Condenses 4-methyl-5-(beta-hydroxyethyl)thiazole monophosphate (THZ-P) and 2-methyl-4-amino-5-hydroxymethyl pyrimidine pyrophosphate (HMP-PP) to form thiamine monophosphate (TMP).</text>
</comment>
<dbReference type="Proteomes" id="UP000541421">
    <property type="component" value="Unassembled WGS sequence"/>
</dbReference>
<name>A0A7Y4P637_9BURK</name>
<keyword evidence="4 9" id="KW-0460">Magnesium</keyword>
<dbReference type="RefSeq" id="WP_171589391.1">
    <property type="nucleotide sequence ID" value="NZ_JABGBO010000011.1"/>
</dbReference>
<accession>A0A7Y4P637</accession>
<evidence type="ECO:0000313" key="12">
    <source>
        <dbReference type="Proteomes" id="UP000541421"/>
    </source>
</evidence>
<feature type="binding site" evidence="9">
    <location>
        <position position="114"/>
    </location>
    <ligand>
        <name>4-amino-2-methyl-5-(diphosphooxymethyl)pyrimidine</name>
        <dbReference type="ChEBI" id="CHEBI:57841"/>
    </ligand>
</feature>
<dbReference type="GO" id="GO:0004789">
    <property type="term" value="F:thiamine-phosphate diphosphorylase activity"/>
    <property type="evidence" value="ECO:0007669"/>
    <property type="project" value="UniProtKB-UniRule"/>
</dbReference>
<keyword evidence="12" id="KW-1185">Reference proteome</keyword>
<evidence type="ECO:0000256" key="7">
    <source>
        <dbReference type="ARBA" id="ARBA00047851"/>
    </source>
</evidence>
<comment type="caution">
    <text evidence="11">The sequence shown here is derived from an EMBL/GenBank/DDBJ whole genome shotgun (WGS) entry which is preliminary data.</text>
</comment>
<evidence type="ECO:0000256" key="2">
    <source>
        <dbReference type="ARBA" id="ARBA00022679"/>
    </source>
</evidence>
<protein>
    <recommendedName>
        <fullName evidence="9">Thiamine-phosphate synthase</fullName>
        <shortName evidence="9">TP synthase</shortName>
        <shortName evidence="9">TPS</shortName>
        <ecNumber evidence="9">2.5.1.3</ecNumber>
    </recommendedName>
    <alternativeName>
        <fullName evidence="9">Thiamine-phosphate pyrophosphorylase</fullName>
        <shortName evidence="9">TMP pyrophosphorylase</shortName>
        <shortName evidence="9">TMP-PPase</shortName>
    </alternativeName>
</protein>
<dbReference type="EMBL" id="JABGBO010000011">
    <property type="protein sequence ID" value="NOL50413.1"/>
    <property type="molecule type" value="Genomic_DNA"/>
</dbReference>
<feature type="binding site" evidence="9">
    <location>
        <position position="73"/>
    </location>
    <ligand>
        <name>Mg(2+)</name>
        <dbReference type="ChEBI" id="CHEBI:18420"/>
    </ligand>
</feature>
<evidence type="ECO:0000256" key="4">
    <source>
        <dbReference type="ARBA" id="ARBA00022842"/>
    </source>
</evidence>
<dbReference type="Pfam" id="PF02581">
    <property type="entry name" value="TMP-TENI"/>
    <property type="match status" value="2"/>
</dbReference>
<dbReference type="UniPathway" id="UPA00060">
    <property type="reaction ID" value="UER00141"/>
</dbReference>
<feature type="binding site" evidence="9">
    <location>
        <position position="144"/>
    </location>
    <ligand>
        <name>4-amino-2-methyl-5-(diphosphooxymethyl)pyrimidine</name>
        <dbReference type="ChEBI" id="CHEBI:57841"/>
    </ligand>
</feature>
<feature type="binding site" evidence="9">
    <location>
        <position position="92"/>
    </location>
    <ligand>
        <name>Mg(2+)</name>
        <dbReference type="ChEBI" id="CHEBI:18420"/>
    </ligand>
</feature>
<evidence type="ECO:0000256" key="8">
    <source>
        <dbReference type="ARBA" id="ARBA00047883"/>
    </source>
</evidence>
<dbReference type="CDD" id="cd00564">
    <property type="entry name" value="TMP_TenI"/>
    <property type="match status" value="1"/>
</dbReference>
<dbReference type="GO" id="GO:0000287">
    <property type="term" value="F:magnesium ion binding"/>
    <property type="evidence" value="ECO:0007669"/>
    <property type="project" value="UniProtKB-UniRule"/>
</dbReference>
<dbReference type="PANTHER" id="PTHR20857:SF15">
    <property type="entry name" value="THIAMINE-PHOSPHATE SYNTHASE"/>
    <property type="match status" value="1"/>
</dbReference>
<comment type="catalytic activity">
    <reaction evidence="8 9">
        <text>2-[(2R,5Z)-2-carboxy-4-methylthiazol-5(2H)-ylidene]ethyl phosphate + 4-amino-2-methyl-5-(diphosphooxymethyl)pyrimidine + 2 H(+) = thiamine phosphate + CO2 + diphosphate</text>
        <dbReference type="Rhea" id="RHEA:47844"/>
        <dbReference type="ChEBI" id="CHEBI:15378"/>
        <dbReference type="ChEBI" id="CHEBI:16526"/>
        <dbReference type="ChEBI" id="CHEBI:33019"/>
        <dbReference type="ChEBI" id="CHEBI:37575"/>
        <dbReference type="ChEBI" id="CHEBI:57841"/>
        <dbReference type="ChEBI" id="CHEBI:62899"/>
        <dbReference type="EC" id="2.5.1.3"/>
    </reaction>
</comment>